<proteinExistence type="predicted"/>
<dbReference type="Pfam" id="PF13400">
    <property type="entry name" value="Tad"/>
    <property type="match status" value="1"/>
</dbReference>
<keyword evidence="1" id="KW-0472">Membrane</keyword>
<sequence>MGRLRLQTYLTWACRQIGGNVSVIAALSAVPVILAVTGVLEITDMTSARSGLQAAADAGALAGAGQLAVATVGSAQVTQTAITVAQQSIETSGTGGKTTTPTFTATVDKRAGSVTVTGTAEHKPLIGFMNFGDQALAATATAENVQRVPLCILQTAKAGGIQVQGSARIRATGCAVHANADIRVASSALIQAEAAQAVGSVSGPVEPTGHSGALPIDDPFAAMDLGSKTPCNLLKGPLLPIQLGSGTMSLPPGLHCLPITVIGNGTLFLQPGDHYFLAPLIMTDNSTLRGDDVSLVFGVGNVFNFSKNATVRLTARKSGPNAGFLIATSRDNLGTFSIASGNVSQLLGTIYIPNAHLVVDTPGNVAQDSAWSVIVAKTLTLRQNPVLTINSNYTGSGVPVPEGVGPMKSAPKLSS</sequence>
<feature type="domain" description="Putative Flp pilus-assembly TadG-like N-terminal" evidence="2">
    <location>
        <begin position="19"/>
        <end position="65"/>
    </location>
</feature>
<dbReference type="RefSeq" id="WP_090649620.1">
    <property type="nucleotide sequence ID" value="NZ_CBCRYE010000003.1"/>
</dbReference>
<feature type="transmembrane region" description="Helical" evidence="1">
    <location>
        <begin position="21"/>
        <end position="40"/>
    </location>
</feature>
<keyword evidence="1" id="KW-0812">Transmembrane</keyword>
<dbReference type="InterPro" id="IPR028087">
    <property type="entry name" value="Tad_N"/>
</dbReference>
<dbReference type="STRING" id="260084.SAMN02927928_2979"/>
<dbReference type="Proteomes" id="UP000199150">
    <property type="component" value="Unassembled WGS sequence"/>
</dbReference>
<dbReference type="OrthoDB" id="7628565at2"/>
<name>A0A1G4SUH6_9CAUL</name>
<keyword evidence="4" id="KW-1185">Reference proteome</keyword>
<evidence type="ECO:0000259" key="2">
    <source>
        <dbReference type="Pfam" id="PF13400"/>
    </source>
</evidence>
<evidence type="ECO:0000313" key="3">
    <source>
        <dbReference type="EMBL" id="SCW72758.1"/>
    </source>
</evidence>
<organism evidence="3 4">
    <name type="scientific">Asticcacaulis taihuensis</name>
    <dbReference type="NCBI Taxonomy" id="260084"/>
    <lineage>
        <taxon>Bacteria</taxon>
        <taxon>Pseudomonadati</taxon>
        <taxon>Pseudomonadota</taxon>
        <taxon>Alphaproteobacteria</taxon>
        <taxon>Caulobacterales</taxon>
        <taxon>Caulobacteraceae</taxon>
        <taxon>Asticcacaulis</taxon>
    </lineage>
</organism>
<protein>
    <submittedName>
        <fullName evidence="3">Putative Flp pilus-assembly TadE/G-like</fullName>
    </submittedName>
</protein>
<gene>
    <name evidence="3" type="ORF">SAMN02927928_2979</name>
</gene>
<keyword evidence="1" id="KW-1133">Transmembrane helix</keyword>
<reference evidence="4" key="1">
    <citation type="submission" date="2016-10" db="EMBL/GenBank/DDBJ databases">
        <authorList>
            <person name="Varghese N."/>
            <person name="Submissions S."/>
        </authorList>
    </citation>
    <scope>NUCLEOTIDE SEQUENCE [LARGE SCALE GENOMIC DNA]</scope>
    <source>
        <strain evidence="4">CGMCC 1.3431</strain>
    </source>
</reference>
<dbReference type="AlphaFoldDB" id="A0A1G4SUH6"/>
<evidence type="ECO:0000313" key="4">
    <source>
        <dbReference type="Proteomes" id="UP000199150"/>
    </source>
</evidence>
<dbReference type="EMBL" id="FMTS01000005">
    <property type="protein sequence ID" value="SCW72758.1"/>
    <property type="molecule type" value="Genomic_DNA"/>
</dbReference>
<accession>A0A1G4SUH6</accession>
<evidence type="ECO:0000256" key="1">
    <source>
        <dbReference type="SAM" id="Phobius"/>
    </source>
</evidence>